<evidence type="ECO:0000256" key="1">
    <source>
        <dbReference type="ARBA" id="ARBA00004370"/>
    </source>
</evidence>
<keyword evidence="4 6" id="KW-1133">Transmembrane helix</keyword>
<comment type="caution">
    <text evidence="7">The sequence shown here is derived from an EMBL/GenBank/DDBJ whole genome shotgun (WGS) entry which is preliminary data.</text>
</comment>
<dbReference type="PANTHER" id="PTHR48020">
    <property type="entry name" value="PROTON MYO-INOSITOL COTRANSPORTER"/>
    <property type="match status" value="1"/>
</dbReference>
<dbReference type="InterPro" id="IPR036259">
    <property type="entry name" value="MFS_trans_sf"/>
</dbReference>
<dbReference type="InterPro" id="IPR050814">
    <property type="entry name" value="Myo-inositol_Transporter"/>
</dbReference>
<comment type="subcellular location">
    <subcellularLocation>
        <location evidence="1">Membrane</location>
    </subcellularLocation>
</comment>
<feature type="transmembrane region" description="Helical" evidence="6">
    <location>
        <begin position="6"/>
        <end position="28"/>
    </location>
</feature>
<sequence>MNTGAIAWRLQFGSAFIPAVPLCLGIWFKRKYAKAYRSFLRLRNTPLQAARDLYYTHCLLEQEEVLIREAGINPKSNFFTRFVELFTIPRVRRATQASGIVMIGQQMCGINIIAFYSSTIFAEGGASNKEALIASFGFGLVNFTFAWPAVWTIDTFGRRGLLLFTSAHLGLIAFFVYLFGAFYSPGMGPVPFTYSAEVFPLSHREVGMSWAVATNNFWAAVLSLTLPRMLKVMKAQGVFGFYAGMNVVALIMIFLWLPETKQRTLEELDYIFGVPTRTHMKYQAGQNLPWWFKTYILRRKGLSKPQLYKFGDQRPPVSVTAQMSYAWNTYVLRKKGLAKPDAYVRAPPRGEKQV</sequence>
<dbReference type="SUPFAM" id="SSF103473">
    <property type="entry name" value="MFS general substrate transporter"/>
    <property type="match status" value="1"/>
</dbReference>
<keyword evidence="5 6" id="KW-0472">Membrane</keyword>
<feature type="transmembrane region" description="Helical" evidence="6">
    <location>
        <begin position="238"/>
        <end position="257"/>
    </location>
</feature>
<feature type="transmembrane region" description="Helical" evidence="6">
    <location>
        <begin position="131"/>
        <end position="153"/>
    </location>
</feature>
<feature type="transmembrane region" description="Helical" evidence="6">
    <location>
        <begin position="160"/>
        <end position="183"/>
    </location>
</feature>
<dbReference type="RefSeq" id="XP_069309693.1">
    <property type="nucleotide sequence ID" value="XM_069448389.1"/>
</dbReference>
<dbReference type="InterPro" id="IPR005828">
    <property type="entry name" value="MFS_sugar_transport-like"/>
</dbReference>
<accession>A0ABR3UTF1</accession>
<proteinExistence type="predicted"/>
<dbReference type="EMBL" id="JBHGVX010000002">
    <property type="protein sequence ID" value="KAL1799109.1"/>
    <property type="molecule type" value="Genomic_DNA"/>
</dbReference>
<gene>
    <name evidence="7" type="ORF">ACET3X_003146</name>
</gene>
<reference evidence="7 8" key="1">
    <citation type="submission" date="2024-09" db="EMBL/GenBank/DDBJ databases">
        <title>T2T genomes of carrot and Alternaria dauci and their utility for understanding host-pathogen interaction during carrot leaf blight disease.</title>
        <authorList>
            <person name="Liu W."/>
            <person name="Xu S."/>
            <person name="Ou C."/>
            <person name="Liu X."/>
            <person name="Zhuang F."/>
            <person name="Deng X.W."/>
        </authorList>
    </citation>
    <scope>NUCLEOTIDE SEQUENCE [LARGE SCALE GENOMIC DNA]</scope>
    <source>
        <strain evidence="7 8">A2016</strain>
    </source>
</reference>
<evidence type="ECO:0000256" key="5">
    <source>
        <dbReference type="ARBA" id="ARBA00023136"/>
    </source>
</evidence>
<evidence type="ECO:0000256" key="6">
    <source>
        <dbReference type="SAM" id="Phobius"/>
    </source>
</evidence>
<keyword evidence="2" id="KW-0813">Transport</keyword>
<evidence type="ECO:0008006" key="9">
    <source>
        <dbReference type="Google" id="ProtNLM"/>
    </source>
</evidence>
<evidence type="ECO:0000256" key="3">
    <source>
        <dbReference type="ARBA" id="ARBA00022692"/>
    </source>
</evidence>
<evidence type="ECO:0000313" key="8">
    <source>
        <dbReference type="Proteomes" id="UP001578633"/>
    </source>
</evidence>
<dbReference type="Gene3D" id="1.20.1250.20">
    <property type="entry name" value="MFS general substrate transporter like domains"/>
    <property type="match status" value="1"/>
</dbReference>
<dbReference type="Proteomes" id="UP001578633">
    <property type="component" value="Chromosome 2"/>
</dbReference>
<feature type="transmembrane region" description="Helical" evidence="6">
    <location>
        <begin position="100"/>
        <end position="119"/>
    </location>
</feature>
<dbReference type="PANTHER" id="PTHR48020:SF14">
    <property type="entry name" value="SUGAR TRANSPORTER, PUTATIVE-RELATED"/>
    <property type="match status" value="1"/>
</dbReference>
<protein>
    <recommendedName>
        <fullName evidence="9">Major facilitator superfamily (MFS) profile domain-containing protein</fullName>
    </recommendedName>
</protein>
<name>A0ABR3UTF1_9PLEO</name>
<evidence type="ECO:0000256" key="2">
    <source>
        <dbReference type="ARBA" id="ARBA00022448"/>
    </source>
</evidence>
<evidence type="ECO:0000256" key="4">
    <source>
        <dbReference type="ARBA" id="ARBA00022989"/>
    </source>
</evidence>
<dbReference type="Pfam" id="PF00083">
    <property type="entry name" value="Sugar_tr"/>
    <property type="match status" value="2"/>
</dbReference>
<keyword evidence="3 6" id="KW-0812">Transmembrane</keyword>
<evidence type="ECO:0000313" key="7">
    <source>
        <dbReference type="EMBL" id="KAL1799109.1"/>
    </source>
</evidence>
<dbReference type="GeneID" id="96083468"/>
<organism evidence="7 8">
    <name type="scientific">Alternaria dauci</name>
    <dbReference type="NCBI Taxonomy" id="48095"/>
    <lineage>
        <taxon>Eukaryota</taxon>
        <taxon>Fungi</taxon>
        <taxon>Dikarya</taxon>
        <taxon>Ascomycota</taxon>
        <taxon>Pezizomycotina</taxon>
        <taxon>Dothideomycetes</taxon>
        <taxon>Pleosporomycetidae</taxon>
        <taxon>Pleosporales</taxon>
        <taxon>Pleosporineae</taxon>
        <taxon>Pleosporaceae</taxon>
        <taxon>Alternaria</taxon>
        <taxon>Alternaria sect. Porri</taxon>
    </lineage>
</organism>
<keyword evidence="8" id="KW-1185">Reference proteome</keyword>